<accession>A0ABU5TH85</accession>
<dbReference type="EMBL" id="JAYGIE010000032">
    <property type="protein sequence ID" value="MEA5477653.1"/>
    <property type="molecule type" value="Genomic_DNA"/>
</dbReference>
<dbReference type="Pfam" id="PF06634">
    <property type="entry name" value="DUF1156"/>
    <property type="match status" value="1"/>
</dbReference>
<organism evidence="2 3">
    <name type="scientific">Pseudanabaena galeata UHCC 0370</name>
    <dbReference type="NCBI Taxonomy" id="3110310"/>
    <lineage>
        <taxon>Bacteria</taxon>
        <taxon>Bacillati</taxon>
        <taxon>Cyanobacteriota</taxon>
        <taxon>Cyanophyceae</taxon>
        <taxon>Pseudanabaenales</taxon>
        <taxon>Pseudanabaenaceae</taxon>
        <taxon>Pseudanabaena</taxon>
    </lineage>
</organism>
<name>A0ABU5TH85_9CYAN</name>
<feature type="domain" description="DUF1156" evidence="1">
    <location>
        <begin position="11"/>
        <end position="81"/>
    </location>
</feature>
<evidence type="ECO:0000313" key="3">
    <source>
        <dbReference type="Proteomes" id="UP001301388"/>
    </source>
</evidence>
<dbReference type="Proteomes" id="UP001301388">
    <property type="component" value="Unassembled WGS sequence"/>
</dbReference>
<dbReference type="InterPro" id="IPR009537">
    <property type="entry name" value="DUF1156"/>
</dbReference>
<gene>
    <name evidence="2" type="ORF">VB774_08465</name>
</gene>
<evidence type="ECO:0000259" key="1">
    <source>
        <dbReference type="Pfam" id="PF06634"/>
    </source>
</evidence>
<reference evidence="2 3" key="1">
    <citation type="submission" date="2023-12" db="EMBL/GenBank/DDBJ databases">
        <title>Baltic Sea Cyanobacteria.</title>
        <authorList>
            <person name="Delbaje E."/>
            <person name="Fewer D.P."/>
            <person name="Shishido T.K."/>
        </authorList>
    </citation>
    <scope>NUCLEOTIDE SEQUENCE [LARGE SCALE GENOMIC DNA]</scope>
    <source>
        <strain evidence="2 3">UHCC 0370</strain>
    </source>
</reference>
<proteinExistence type="predicted"/>
<sequence length="150" mass="17182">MTYKKKLIEVALPLEAINKESAREKSIRHGHPSTLHLWWARRPLAACRAVLFASLVDDPSSLPDEFPTEDEQNIERLRLFGIIERLVKWENINNQDVLNEARAEILKSTNGNPPPVYDPFCGGGSIPLEDLWVKDNFQYRGAKKWNFGLV</sequence>
<evidence type="ECO:0000313" key="2">
    <source>
        <dbReference type="EMBL" id="MEA5477653.1"/>
    </source>
</evidence>
<keyword evidence="3" id="KW-1185">Reference proteome</keyword>
<protein>
    <submittedName>
        <fullName evidence="2">DUF1156 domain-containing protein</fullName>
    </submittedName>
</protein>
<comment type="caution">
    <text evidence="2">The sequence shown here is derived from an EMBL/GenBank/DDBJ whole genome shotgun (WGS) entry which is preliminary data.</text>
</comment>